<keyword evidence="3" id="KW-0576">Peroxisome</keyword>
<dbReference type="Pfam" id="PF05648">
    <property type="entry name" value="PEX11"/>
    <property type="match status" value="1"/>
</dbReference>
<dbReference type="PANTHER" id="PTHR12652:SF50">
    <property type="entry name" value="PEROXIN 11"/>
    <property type="match status" value="1"/>
</dbReference>
<comment type="caution">
    <text evidence="5">The sequence shown here is derived from an EMBL/GenBank/DDBJ whole genome shotgun (WGS) entry which is preliminary data.</text>
</comment>
<accession>A0A504X1J3</accession>
<dbReference type="EMBL" id="RHLD01000053">
    <property type="protein sequence ID" value="TPP42931.1"/>
    <property type="molecule type" value="Genomic_DNA"/>
</dbReference>
<evidence type="ECO:0000256" key="2">
    <source>
        <dbReference type="ARBA" id="ARBA00023136"/>
    </source>
</evidence>
<name>A0A504X1J3_LEIDO</name>
<evidence type="ECO:0000256" key="4">
    <source>
        <dbReference type="ARBA" id="ARBA00046271"/>
    </source>
</evidence>
<dbReference type="VEuPathDB" id="TriTrypDB:LdCL_090005400"/>
<reference evidence="6" key="1">
    <citation type="submission" date="2019-02" db="EMBL/GenBank/DDBJ databases">
        <title>FDA dAtabase for Regulatory Grade micrObial Sequences (FDA-ARGOS): Supporting development and validation of Infectious Disease Dx tests.</title>
        <authorList>
            <person name="Duncan R."/>
            <person name="Fisher C."/>
            <person name="Tallon L."/>
            <person name="Sadzewicz L."/>
            <person name="Sengamalay N."/>
            <person name="Ott S."/>
            <person name="Godinez A."/>
            <person name="Nagaraj S."/>
            <person name="Vavikolanu K."/>
            <person name="Vyas G."/>
            <person name="Nadendla S."/>
            <person name="Aluvathingal J."/>
            <person name="Sichtig H."/>
        </authorList>
    </citation>
    <scope>NUCLEOTIDE SEQUENCE [LARGE SCALE GENOMIC DNA]</scope>
    <source>
        <strain evidence="6">FDAARGOS_360</strain>
    </source>
</reference>
<keyword evidence="1" id="KW-0962">Peroxisome biogenesis</keyword>
<keyword evidence="2" id="KW-0472">Membrane</keyword>
<gene>
    <name evidence="5" type="ORF">CGC20_8480</name>
</gene>
<dbReference type="GO" id="GO:0016559">
    <property type="term" value="P:peroxisome fission"/>
    <property type="evidence" value="ECO:0007669"/>
    <property type="project" value="InterPro"/>
</dbReference>
<organism evidence="5 6">
    <name type="scientific">Leishmania donovani</name>
    <dbReference type="NCBI Taxonomy" id="5661"/>
    <lineage>
        <taxon>Eukaryota</taxon>
        <taxon>Discoba</taxon>
        <taxon>Euglenozoa</taxon>
        <taxon>Kinetoplastea</taxon>
        <taxon>Metakinetoplastina</taxon>
        <taxon>Trypanosomatida</taxon>
        <taxon>Trypanosomatidae</taxon>
        <taxon>Leishmaniinae</taxon>
        <taxon>Leishmania</taxon>
    </lineage>
</organism>
<dbReference type="AlphaFoldDB" id="A0A504X1J3"/>
<proteinExistence type="predicted"/>
<evidence type="ECO:0000256" key="1">
    <source>
        <dbReference type="ARBA" id="ARBA00022593"/>
    </source>
</evidence>
<evidence type="ECO:0000256" key="3">
    <source>
        <dbReference type="ARBA" id="ARBA00023140"/>
    </source>
</evidence>
<dbReference type="VEuPathDB" id="TriTrypDB:LDHU3_09.0070"/>
<sequence length="304" mass="34990">MMVQEVVTGEALRVLGRNPFEGITTKTRLRQLLQTHQGRDKLFKVAQYLLRIRLWWNSVDFNVNYVPGENFSRMEKNLMTIVNSRRMFRLGRFFGEFVRMRVTLIKASELVYIPVNGGQWGFAIREVLLEDVAFLVQKGFFHSNVAGRLIYVATRCGLPVLTIDLFLNTLRLYQGILDASATESSNEIMFSKDSFSLLSKYDRVDKLRRKLASTTDEEKLKEVIKDQQRTANGTNENVVYVESYAQLLWTDFELHWICVTEAKLLLDIFVALSGLRGWKLQGSVSTAGLLSGLCSIYRVWTYGR</sequence>
<protein>
    <submittedName>
        <fullName evidence="5">Peroxisomal biogenesis factor 11 (PEX11) family protein</fullName>
    </submittedName>
</protein>
<dbReference type="GO" id="GO:0005778">
    <property type="term" value="C:peroxisomal membrane"/>
    <property type="evidence" value="ECO:0007669"/>
    <property type="project" value="UniProtKB-SubCell"/>
</dbReference>
<evidence type="ECO:0000313" key="6">
    <source>
        <dbReference type="Proteomes" id="UP000318821"/>
    </source>
</evidence>
<dbReference type="Proteomes" id="UP000318821">
    <property type="component" value="Unassembled WGS sequence"/>
</dbReference>
<dbReference type="InterPro" id="IPR008733">
    <property type="entry name" value="PEX11"/>
</dbReference>
<dbReference type="PANTHER" id="PTHR12652">
    <property type="entry name" value="PEROXISOMAL BIOGENESIS FACTOR 11"/>
    <property type="match status" value="1"/>
</dbReference>
<dbReference type="VEuPathDB" id="TriTrypDB:LdBPK_090050.1"/>
<evidence type="ECO:0000313" key="5">
    <source>
        <dbReference type="EMBL" id="TPP42931.1"/>
    </source>
</evidence>
<comment type="subcellular location">
    <subcellularLocation>
        <location evidence="4">Peroxisome membrane</location>
    </subcellularLocation>
</comment>